<dbReference type="OrthoDB" id="10412847at2759"/>
<dbReference type="EMBL" id="BPQB01000080">
    <property type="protein sequence ID" value="GJE98026.1"/>
    <property type="molecule type" value="Genomic_DNA"/>
</dbReference>
<organism evidence="1 2">
    <name type="scientific">Phanerochaete sordida</name>
    <dbReference type="NCBI Taxonomy" id="48140"/>
    <lineage>
        <taxon>Eukaryota</taxon>
        <taxon>Fungi</taxon>
        <taxon>Dikarya</taxon>
        <taxon>Basidiomycota</taxon>
        <taxon>Agaricomycotina</taxon>
        <taxon>Agaricomycetes</taxon>
        <taxon>Polyporales</taxon>
        <taxon>Phanerochaetaceae</taxon>
        <taxon>Phanerochaete</taxon>
    </lineage>
</organism>
<evidence type="ECO:0000313" key="1">
    <source>
        <dbReference type="EMBL" id="GJE98026.1"/>
    </source>
</evidence>
<gene>
    <name evidence="1" type="ORF">PsYK624_142480</name>
</gene>
<proteinExistence type="predicted"/>
<dbReference type="AlphaFoldDB" id="A0A9P3GNL6"/>
<reference evidence="1 2" key="1">
    <citation type="submission" date="2021-08" db="EMBL/GenBank/DDBJ databases">
        <title>Draft Genome Sequence of Phanerochaete sordida strain YK-624.</title>
        <authorList>
            <person name="Mori T."/>
            <person name="Dohra H."/>
            <person name="Suzuki T."/>
            <person name="Kawagishi H."/>
            <person name="Hirai H."/>
        </authorList>
    </citation>
    <scope>NUCLEOTIDE SEQUENCE [LARGE SCALE GENOMIC DNA]</scope>
    <source>
        <strain evidence="1 2">YK-624</strain>
    </source>
</reference>
<dbReference type="Proteomes" id="UP000703269">
    <property type="component" value="Unassembled WGS sequence"/>
</dbReference>
<protein>
    <submittedName>
        <fullName evidence="1">Uncharacterized protein</fullName>
    </submittedName>
</protein>
<name>A0A9P3GNL6_9APHY</name>
<keyword evidence="2" id="KW-1185">Reference proteome</keyword>
<evidence type="ECO:0000313" key="2">
    <source>
        <dbReference type="Proteomes" id="UP000703269"/>
    </source>
</evidence>
<comment type="caution">
    <text evidence="1">The sequence shown here is derived from an EMBL/GenBank/DDBJ whole genome shotgun (WGS) entry which is preliminary data.</text>
</comment>
<accession>A0A9P3GNL6</accession>
<sequence>MYVLAAQPTTANLNSTYGFTDNLAYLGGWVVYNFPGLPNMGPSPPSTLVAPVLDESFNGQTVYLASIETIEGCPPDGFWEYVIDSVAVTYAS</sequence>